<dbReference type="GO" id="GO:0051560">
    <property type="term" value="P:mitochondrial calcium ion homeostasis"/>
    <property type="evidence" value="ECO:0007669"/>
    <property type="project" value="InterPro"/>
</dbReference>
<feature type="domain" description="Calcium uniporter protein C-terminal" evidence="11">
    <location>
        <begin position="153"/>
        <end position="310"/>
    </location>
</feature>
<evidence type="ECO:0000256" key="1">
    <source>
        <dbReference type="ARBA" id="ARBA00004141"/>
    </source>
</evidence>
<dbReference type="AlphaFoldDB" id="A0A7N0T800"/>
<dbReference type="InterPro" id="IPR039055">
    <property type="entry name" value="MCU_fam"/>
</dbReference>
<dbReference type="GO" id="GO:1990246">
    <property type="term" value="C:uniplex complex"/>
    <property type="evidence" value="ECO:0007669"/>
    <property type="project" value="TreeGrafter"/>
</dbReference>
<evidence type="ECO:0000259" key="11">
    <source>
        <dbReference type="Pfam" id="PF04678"/>
    </source>
</evidence>
<proteinExistence type="inferred from homology"/>
<comment type="subcellular location">
    <subcellularLocation>
        <location evidence="1">Membrane</location>
        <topology evidence="1">Multi-pass membrane protein</topology>
    </subcellularLocation>
</comment>
<evidence type="ECO:0000256" key="10">
    <source>
        <dbReference type="SAM" id="Coils"/>
    </source>
</evidence>
<evidence type="ECO:0000256" key="7">
    <source>
        <dbReference type="ARBA" id="ARBA00022989"/>
    </source>
</evidence>
<keyword evidence="5" id="KW-0812">Transmembrane</keyword>
<evidence type="ECO:0000256" key="4">
    <source>
        <dbReference type="ARBA" id="ARBA00022568"/>
    </source>
</evidence>
<evidence type="ECO:0000256" key="5">
    <source>
        <dbReference type="ARBA" id="ARBA00022692"/>
    </source>
</evidence>
<evidence type="ECO:0000256" key="2">
    <source>
        <dbReference type="ARBA" id="ARBA00005653"/>
    </source>
</evidence>
<dbReference type="OMA" id="METGRSW"/>
<dbReference type="Gramene" id="Kaladp0024s0890.1.v1.1">
    <property type="protein sequence ID" value="Kaladp0024s0890.1.v1.1"/>
    <property type="gene ID" value="Kaladp0024s0890.v1.1"/>
</dbReference>
<protein>
    <recommendedName>
        <fullName evidence="11">Calcium uniporter protein C-terminal domain-containing protein</fullName>
    </recommendedName>
</protein>
<dbReference type="InterPro" id="IPR006769">
    <property type="entry name" value="MCU_C"/>
</dbReference>
<evidence type="ECO:0000313" key="13">
    <source>
        <dbReference type="Proteomes" id="UP000594263"/>
    </source>
</evidence>
<dbReference type="GO" id="GO:0005262">
    <property type="term" value="F:calcium channel activity"/>
    <property type="evidence" value="ECO:0007669"/>
    <property type="project" value="TreeGrafter"/>
</dbReference>
<evidence type="ECO:0000313" key="12">
    <source>
        <dbReference type="EnsemblPlants" id="Kaladp0024s0890.1.v1.1"/>
    </source>
</evidence>
<dbReference type="Pfam" id="PF04678">
    <property type="entry name" value="MCU"/>
    <property type="match status" value="1"/>
</dbReference>
<dbReference type="Proteomes" id="UP000594263">
    <property type="component" value="Unplaced"/>
</dbReference>
<keyword evidence="4" id="KW-0109">Calcium transport</keyword>
<evidence type="ECO:0000256" key="3">
    <source>
        <dbReference type="ARBA" id="ARBA00022448"/>
    </source>
</evidence>
<comment type="similarity">
    <text evidence="2">Belongs to the MCU (TC 1.A.77) family.</text>
</comment>
<accession>A0A7N0T800</accession>
<feature type="coiled-coil region" evidence="10">
    <location>
        <begin position="197"/>
        <end position="224"/>
    </location>
</feature>
<keyword evidence="6" id="KW-0106">Calcium</keyword>
<evidence type="ECO:0000256" key="6">
    <source>
        <dbReference type="ARBA" id="ARBA00022837"/>
    </source>
</evidence>
<dbReference type="PANTHER" id="PTHR13462">
    <property type="entry name" value="CALCIUM UNIPORTER PROTEIN, MITOCHONDRIAL"/>
    <property type="match status" value="1"/>
</dbReference>
<keyword evidence="8" id="KW-0406">Ion transport</keyword>
<sequence length="347" mass="39308">MALKKSLVQRYLDVAKSAAWSVKNCRISSSSPSTRSRMPPDLGHNGVLRRWLHKRAGYQPEARAFPVVDGLMQKLRMVDAGRERIRLDGLMRPHAVEMERRSDPVEGLSVEDARKLLRLAQLEAVKMKLEGIGDSWISYDRFVKICSEDCGKEGLGIAEILDQSGAVIVLGDMVFLDPQQVVKTIRGLIPAPAGRPNEALREELGKMEEEKAAIDKKAEDLVRRELWGGLACMVVQTAAFMRLTFWELTWDVMEPICFYVTSVYFMASYAFFLRTSKEPSFEGFFKSRFNAKQKKLMKMRNFDIGRYNELKKACSPHGSWSKQGQHSPFSFDPLHLKSGGDDGCAYQ</sequence>
<keyword evidence="7" id="KW-1133">Transmembrane helix</keyword>
<organism evidence="12 13">
    <name type="scientific">Kalanchoe fedtschenkoi</name>
    <name type="common">Lavender scallops</name>
    <name type="synonym">South American air plant</name>
    <dbReference type="NCBI Taxonomy" id="63787"/>
    <lineage>
        <taxon>Eukaryota</taxon>
        <taxon>Viridiplantae</taxon>
        <taxon>Streptophyta</taxon>
        <taxon>Embryophyta</taxon>
        <taxon>Tracheophyta</taxon>
        <taxon>Spermatophyta</taxon>
        <taxon>Magnoliopsida</taxon>
        <taxon>eudicotyledons</taxon>
        <taxon>Gunneridae</taxon>
        <taxon>Pentapetalae</taxon>
        <taxon>Saxifragales</taxon>
        <taxon>Crassulaceae</taxon>
        <taxon>Kalanchoe</taxon>
    </lineage>
</organism>
<dbReference type="GO" id="GO:0036444">
    <property type="term" value="P:calcium import into the mitochondrion"/>
    <property type="evidence" value="ECO:0007669"/>
    <property type="project" value="TreeGrafter"/>
</dbReference>
<evidence type="ECO:0000256" key="9">
    <source>
        <dbReference type="ARBA" id="ARBA00023136"/>
    </source>
</evidence>
<keyword evidence="9" id="KW-0472">Membrane</keyword>
<dbReference type="PANTHER" id="PTHR13462:SF31">
    <property type="entry name" value="CALCIUM UNIPORTER PROTEIN 1, MITOCHONDRIAL"/>
    <property type="match status" value="1"/>
</dbReference>
<dbReference type="GO" id="GO:0015292">
    <property type="term" value="F:uniporter activity"/>
    <property type="evidence" value="ECO:0007669"/>
    <property type="project" value="TreeGrafter"/>
</dbReference>
<evidence type="ECO:0000256" key="8">
    <source>
        <dbReference type="ARBA" id="ARBA00023065"/>
    </source>
</evidence>
<name>A0A7N0T800_KALFE</name>
<dbReference type="EnsemblPlants" id="Kaladp0024s0890.1.v1.1">
    <property type="protein sequence ID" value="Kaladp0024s0890.1.v1.1"/>
    <property type="gene ID" value="Kaladp0024s0890.v1.1"/>
</dbReference>
<keyword evidence="3" id="KW-0813">Transport</keyword>
<keyword evidence="10" id="KW-0175">Coiled coil</keyword>
<reference evidence="12" key="1">
    <citation type="submission" date="2021-01" db="UniProtKB">
        <authorList>
            <consortium name="EnsemblPlants"/>
        </authorList>
    </citation>
    <scope>IDENTIFICATION</scope>
</reference>
<keyword evidence="13" id="KW-1185">Reference proteome</keyword>